<dbReference type="Proteomes" id="UP001152531">
    <property type="component" value="Unassembled WGS sequence"/>
</dbReference>
<proteinExistence type="predicted"/>
<evidence type="ECO:0000313" key="2">
    <source>
        <dbReference type="Proteomes" id="UP001152531"/>
    </source>
</evidence>
<keyword evidence="2" id="KW-1185">Reference proteome</keyword>
<organism evidence="1 2">
    <name type="scientific">[Candida] jaroonii</name>
    <dbReference type="NCBI Taxonomy" id="467808"/>
    <lineage>
        <taxon>Eukaryota</taxon>
        <taxon>Fungi</taxon>
        <taxon>Dikarya</taxon>
        <taxon>Ascomycota</taxon>
        <taxon>Saccharomycotina</taxon>
        <taxon>Pichiomycetes</taxon>
        <taxon>Debaryomycetaceae</taxon>
        <taxon>Yamadazyma</taxon>
    </lineage>
</organism>
<name>A0ACA9Y698_9ASCO</name>
<dbReference type="EMBL" id="CALSDN010000004">
    <property type="protein sequence ID" value="CAH6720461.1"/>
    <property type="molecule type" value="Genomic_DNA"/>
</dbReference>
<gene>
    <name evidence="1" type="ORF">CLIB1444_04S00562</name>
</gene>
<evidence type="ECO:0000313" key="1">
    <source>
        <dbReference type="EMBL" id="CAH6720461.1"/>
    </source>
</evidence>
<reference evidence="1" key="1">
    <citation type="submission" date="2022-06" db="EMBL/GenBank/DDBJ databases">
        <authorList>
            <person name="Legras J.-L."/>
            <person name="Devillers H."/>
            <person name="Grondin C."/>
        </authorList>
    </citation>
    <scope>NUCLEOTIDE SEQUENCE</scope>
    <source>
        <strain evidence="1">CLIB 1444</strain>
    </source>
</reference>
<comment type="caution">
    <text evidence="1">The sequence shown here is derived from an EMBL/GenBank/DDBJ whole genome shotgun (WGS) entry which is preliminary data.</text>
</comment>
<sequence length="821" mass="92140">MADKFGRHKSTRWVRASVPSYGDEWNDEYDYGSGSGSDEEPQVKNSPTDNVVAERFVLPQDKIAEEEQVDTSPQKNEPLVLSIDKLNEDSDNDSDDTVSLKSKPIEDHEGAIKQTILVHKSNEEFQPPSATYSNRSVSINSQPETPMSERSFQSDTDSIQNEPANIRVASLHKKNESFGYNDIIAEYPSEKEDEVAGKPMELDAQERVTSPEIGPEAGELEVDEPEVPEDAELEYDEEADANYESEQEKPDLVLSIDHRNFNESSDSEDDPIPYYEKTAIPHDESFNNSEKDDTDKEEGKDEYLDSFINDLQNSSIHDTVLPAIENDVSLPDFENNYDYYDYVDDDEEDQNVTPIAPLSTVEEKTYHENFVNQLSGHKPSIRKPPTPIGSETASTTSRQTSVRKPPLIVEPPLDSPSYSSFGDAVDAYMSDKSEHKEEPVEEEPPSESDSPQIKHLSQEFQPEDLHPVVSSGSLSTGKHSFDQKGDFSEPPNFEKDLRREELMRRDSTMSTNTFNMGTWKPNTTNFRDQFINDNDNESNFNLVLDNDSNKGYQNFTKMRNVSNASDAMSFMSNASVPETVDIALPSINEDPDDNDETFSSSHDTNESSGLGIGTISTDSILKENDYDNRFHETIESKESLPKQRYSSLLGGHDDDATTTADKSTLYEDTSTGDISSSIAPSVAIHKRVISDTPTMSTQSTKKTFPPQAYPVSNWKTIMKPSQSIDRINLLRDALQKETDYDTGLQTWLSETLKKSDNSSSMHIGKIASQAYQNAAHNDLRRHTSIRSRVSSVRDKVEHGGLHASNLGKKFFNRSKKLMRSS</sequence>
<protein>
    <submittedName>
        <fullName evidence="1">Uncharacterized protein</fullName>
    </submittedName>
</protein>
<accession>A0ACA9Y698</accession>